<proteinExistence type="inferred from homology"/>
<accession>A0A4Q5IXT3</accession>
<dbReference type="Pfam" id="PF00294">
    <property type="entry name" value="PfkB"/>
    <property type="match status" value="1"/>
</dbReference>
<dbReference type="SUPFAM" id="SSF53613">
    <property type="entry name" value="Ribokinase-like"/>
    <property type="match status" value="1"/>
</dbReference>
<dbReference type="Gene3D" id="3.40.1190.20">
    <property type="match status" value="1"/>
</dbReference>
<dbReference type="AlphaFoldDB" id="A0A4Q5IXT3"/>
<dbReference type="Proteomes" id="UP000291189">
    <property type="component" value="Unassembled WGS sequence"/>
</dbReference>
<name>A0A4Q5IXT3_9ACTN</name>
<reference evidence="5 6" key="1">
    <citation type="submission" date="2019-01" db="EMBL/GenBank/DDBJ databases">
        <title>Nocardioides guangzhouensis sp. nov., an actinobacterium isolated from soil.</title>
        <authorList>
            <person name="Fu Y."/>
            <person name="Cai Y."/>
            <person name="Lin Z."/>
            <person name="Chen P."/>
        </authorList>
    </citation>
    <scope>NUCLEOTIDE SEQUENCE [LARGE SCALE GENOMIC DNA]</scope>
    <source>
        <strain evidence="5 6">NBRC 105384</strain>
    </source>
</reference>
<comment type="similarity">
    <text evidence="1">Belongs to the carbohydrate kinase PfkB family.</text>
</comment>
<dbReference type="GO" id="GO:0016301">
    <property type="term" value="F:kinase activity"/>
    <property type="evidence" value="ECO:0007669"/>
    <property type="project" value="UniProtKB-KW"/>
</dbReference>
<dbReference type="InterPro" id="IPR029056">
    <property type="entry name" value="Ribokinase-like"/>
</dbReference>
<keyword evidence="6" id="KW-1185">Reference proteome</keyword>
<feature type="domain" description="Carbohydrate kinase PfkB" evidence="4">
    <location>
        <begin position="4"/>
        <end position="260"/>
    </location>
</feature>
<sequence>MRVSVVCVGDVMLDVIVSTPEGLVPDDDTPAGITFAAGGQAANVAAWVSALGGSARVVGPISARGHGPLVVSAMRSRGVEMCGPRVDRAGAVVSLVENGRRSMASDPGDTTWLTRLDPADLPDELDWLFVSGYALLRCPTPWVLATFVATARQRGARVAIDLASASMIEAYGPGKFRELCHSLQPAVVLGNDAEWQAVSRGPAGSGSFGVGGRTVLVLKHGPRGATFVIDGVSDERDPVAGPVVDATGAGDAVTAGYLVGGVDVAMSTAARCVGMLGAQPEAG</sequence>
<evidence type="ECO:0000256" key="3">
    <source>
        <dbReference type="ARBA" id="ARBA00022777"/>
    </source>
</evidence>
<evidence type="ECO:0000256" key="1">
    <source>
        <dbReference type="ARBA" id="ARBA00010688"/>
    </source>
</evidence>
<evidence type="ECO:0000313" key="5">
    <source>
        <dbReference type="EMBL" id="RYU10987.1"/>
    </source>
</evidence>
<keyword evidence="2" id="KW-0808">Transferase</keyword>
<evidence type="ECO:0000256" key="2">
    <source>
        <dbReference type="ARBA" id="ARBA00022679"/>
    </source>
</evidence>
<dbReference type="InterPro" id="IPR052700">
    <property type="entry name" value="Carb_kinase_PfkB-like"/>
</dbReference>
<dbReference type="OrthoDB" id="7946249at2"/>
<organism evidence="5 6">
    <name type="scientific">Nocardioides iriomotensis</name>
    <dbReference type="NCBI Taxonomy" id="715784"/>
    <lineage>
        <taxon>Bacteria</taxon>
        <taxon>Bacillati</taxon>
        <taxon>Actinomycetota</taxon>
        <taxon>Actinomycetes</taxon>
        <taxon>Propionibacteriales</taxon>
        <taxon>Nocardioidaceae</taxon>
        <taxon>Nocardioides</taxon>
    </lineage>
</organism>
<comment type="caution">
    <text evidence="5">The sequence shown here is derived from an EMBL/GenBank/DDBJ whole genome shotgun (WGS) entry which is preliminary data.</text>
</comment>
<protein>
    <submittedName>
        <fullName evidence="5">Carbohydrate kinase family protein</fullName>
    </submittedName>
</protein>
<keyword evidence="3 5" id="KW-0418">Kinase</keyword>
<dbReference type="PANTHER" id="PTHR43320">
    <property type="entry name" value="SUGAR KINASE"/>
    <property type="match status" value="1"/>
</dbReference>
<evidence type="ECO:0000259" key="4">
    <source>
        <dbReference type="Pfam" id="PF00294"/>
    </source>
</evidence>
<evidence type="ECO:0000313" key="6">
    <source>
        <dbReference type="Proteomes" id="UP000291189"/>
    </source>
</evidence>
<dbReference type="InterPro" id="IPR011611">
    <property type="entry name" value="PfkB_dom"/>
</dbReference>
<dbReference type="RefSeq" id="WP_129988127.1">
    <property type="nucleotide sequence ID" value="NZ_SDPU01000027.1"/>
</dbReference>
<dbReference type="PANTHER" id="PTHR43320:SF1">
    <property type="entry name" value="OS01G0105900 PROTEIN"/>
    <property type="match status" value="1"/>
</dbReference>
<gene>
    <name evidence="5" type="ORF">ETU37_14860</name>
</gene>
<dbReference type="EMBL" id="SDPU01000027">
    <property type="protein sequence ID" value="RYU10987.1"/>
    <property type="molecule type" value="Genomic_DNA"/>
</dbReference>